<dbReference type="Gene3D" id="2.120.10.30">
    <property type="entry name" value="TolB, C-terminal domain"/>
    <property type="match status" value="1"/>
</dbReference>
<dbReference type="Gene3D" id="2.60.120.430">
    <property type="entry name" value="Galactose-binding lectin"/>
    <property type="match status" value="3"/>
</dbReference>
<dbReference type="PANTHER" id="PTHR19328">
    <property type="entry name" value="HEDGEHOG-INTERACTING PROTEIN"/>
    <property type="match status" value="1"/>
</dbReference>
<evidence type="ECO:0000259" key="3">
    <source>
        <dbReference type="Pfam" id="PF13205"/>
    </source>
</evidence>
<organism evidence="4 5">
    <name type="scientific">Nocardioides bruguierae</name>
    <dbReference type="NCBI Taxonomy" id="2945102"/>
    <lineage>
        <taxon>Bacteria</taxon>
        <taxon>Bacillati</taxon>
        <taxon>Actinomycetota</taxon>
        <taxon>Actinomycetes</taxon>
        <taxon>Propionibacteriales</taxon>
        <taxon>Nocardioidaceae</taxon>
        <taxon>Nocardioides</taxon>
    </lineage>
</organism>
<feature type="chain" id="PRO_5040776952" evidence="2">
    <location>
        <begin position="22"/>
        <end position="1103"/>
    </location>
</feature>
<keyword evidence="5" id="KW-1185">Reference proteome</keyword>
<dbReference type="InterPro" id="IPR011042">
    <property type="entry name" value="6-blade_b-propeller_TolB-like"/>
</dbReference>
<dbReference type="InterPro" id="IPR008979">
    <property type="entry name" value="Galactose-bd-like_sf"/>
</dbReference>
<sequence length="1103" mass="115026">MKRTAAAIAATMWGTAVFTGAAVGAGLVGTASAGPAGAELHVDFGNASTTPAAGYLLDFGQPYGDRTGAQQGTDLTYGWVDEGGSTPLDLSSRGRYRNNTGLSDERVNSFMHMALSDGTAGAWEVEVTDGWYEVTVGLGDPAPSYDSVHTVAAEGVTVVPGYAPTSADRLRSATVQVPVDDGRLTLDGIGGSNVKISYVDVVRVSAPVSTVALPFSVDFGAAGSDPVDGSVRDFGEAYGQRADGVYGWLAQGTDTPLSLVGNGRTRNASGLADQRQATFMHMQAGAGSGVTDQGDFGVAVPDGTYRVTVGTGDPGNNYDSSHRIVVEGTEAIAAYTPTWSTKFRTGVVDVEVTDGVLNVSAVGGSNTKINFLDVQDWSDPGGASFPVLVDFGATSSTPADGYLLDSGAAFGAQTGGYSFGWVAEGTDTPIDATLNGRQRANASTTDPRLQSLMHMDWSGTGSNGLAQPISWELAVPSGTYRVEVAVGDAAGVYDSTHAIDVEGVTTVGGFTPTSANRFAIRTSTVTVVDGRLTIDSSAGTNTKIDYVIIDWIDPSRPRVASITPTTGATDVFRDLSVTTELTLPGGAIDYTTVTEDTVQLHEVDTGAVVPSSANTSGGGDVLVLTPFQTLDPNTEYEFVVTDGVEDVVGNKFLPFSSTFTTGTLLSGTGIDGVAFSQEVAVDDHMFTTMTFGPDGRFYAATLNGFIFRYDVAADGTLSNEYQINTVYDLNGGEFRTIIGLVFDPASTPTDPILWVTDNFMYIGTDDVPDWSSKVDRLTGANLQNGETVIENLPRSAHDHEANSLAFGPDGALYLTMGSNTGMGYPDPAWANRAETELAGAILRIDTDALPASLPLDVKTTDGGGTYDPYAAGAPVTLYATGVRNAFDLVWTDDGQLYAPTNGSAAGANIPSVPETLPDTCSARIDSGEAGAWTYDGPTFATILGNPVAQTDFIHHIVEGGYYGHPNPSRCEFISYGGNPTAGVDDWEETQYPVGVEPDRNFRSEDVFDASMHASANGVLQYSSDVFGDLLAGQLLVVRYSAGKDVMVVGRNGAGDVTGLTTGVTGFTGFAEPLDIAEAPDGSGVLYVSELGASRITLLRPVTD</sequence>
<accession>A0A9X2D986</accession>
<evidence type="ECO:0000313" key="4">
    <source>
        <dbReference type="EMBL" id="MCM0621496.1"/>
    </source>
</evidence>
<dbReference type="Gene3D" id="2.60.40.1220">
    <property type="match status" value="1"/>
</dbReference>
<feature type="signal peptide" evidence="2">
    <location>
        <begin position="1"/>
        <end position="21"/>
    </location>
</feature>
<dbReference type="SUPFAM" id="SSF63829">
    <property type="entry name" value="Calcium-dependent phosphotriesterase"/>
    <property type="match status" value="1"/>
</dbReference>
<dbReference type="Pfam" id="PF13205">
    <property type="entry name" value="Big_5"/>
    <property type="match status" value="1"/>
</dbReference>
<evidence type="ECO:0000256" key="2">
    <source>
        <dbReference type="SAM" id="SignalP"/>
    </source>
</evidence>
<dbReference type="RefSeq" id="WP_250827916.1">
    <property type="nucleotide sequence ID" value="NZ_JAMOIL010000018.1"/>
</dbReference>
<proteinExistence type="predicted"/>
<evidence type="ECO:0000256" key="1">
    <source>
        <dbReference type="ARBA" id="ARBA00022729"/>
    </source>
</evidence>
<gene>
    <name evidence="4" type="ORF">M8330_14475</name>
</gene>
<evidence type="ECO:0000313" key="5">
    <source>
        <dbReference type="Proteomes" id="UP001139485"/>
    </source>
</evidence>
<dbReference type="InterPro" id="IPR014755">
    <property type="entry name" value="Cu-Rt/internalin_Ig-like"/>
</dbReference>
<protein>
    <submittedName>
        <fullName evidence="4">Ig-like domain-containing protein</fullName>
    </submittedName>
</protein>
<dbReference type="InterPro" id="IPR032812">
    <property type="entry name" value="SbsA_Ig"/>
</dbReference>
<dbReference type="AlphaFoldDB" id="A0A9X2D986"/>
<dbReference type="Proteomes" id="UP001139485">
    <property type="component" value="Unassembled WGS sequence"/>
</dbReference>
<feature type="domain" description="SbsA Ig-like" evidence="3">
    <location>
        <begin position="554"/>
        <end position="661"/>
    </location>
</feature>
<keyword evidence="1 2" id="KW-0732">Signal</keyword>
<reference evidence="4" key="1">
    <citation type="submission" date="2022-05" db="EMBL/GenBank/DDBJ databases">
        <authorList>
            <person name="Tuo L."/>
        </authorList>
    </citation>
    <scope>NUCLEOTIDE SEQUENCE</scope>
    <source>
        <strain evidence="4">BSK12Z-4</strain>
    </source>
</reference>
<dbReference type="PANTHER" id="PTHR19328:SF75">
    <property type="entry name" value="ALDOSE SUGAR DEHYDROGENASE YLII"/>
    <property type="match status" value="1"/>
</dbReference>
<dbReference type="EMBL" id="JAMOIL010000018">
    <property type="protein sequence ID" value="MCM0621496.1"/>
    <property type="molecule type" value="Genomic_DNA"/>
</dbReference>
<name>A0A9X2D986_9ACTN</name>
<comment type="caution">
    <text evidence="4">The sequence shown here is derived from an EMBL/GenBank/DDBJ whole genome shotgun (WGS) entry which is preliminary data.</text>
</comment>
<dbReference type="SUPFAM" id="SSF49785">
    <property type="entry name" value="Galactose-binding domain-like"/>
    <property type="match status" value="3"/>
</dbReference>